<evidence type="ECO:0000256" key="2">
    <source>
        <dbReference type="RuleBase" id="RU000461"/>
    </source>
</evidence>
<comment type="caution">
    <text evidence="3">The sequence shown here is derived from an EMBL/GenBank/DDBJ whole genome shotgun (WGS) entry which is preliminary data.</text>
</comment>
<accession>A0ABP3L747</accession>
<keyword evidence="2" id="KW-0408">Iron</keyword>
<dbReference type="Gene3D" id="1.10.630.10">
    <property type="entry name" value="Cytochrome P450"/>
    <property type="match status" value="1"/>
</dbReference>
<evidence type="ECO:0000313" key="4">
    <source>
        <dbReference type="Proteomes" id="UP001500909"/>
    </source>
</evidence>
<dbReference type="PANTHER" id="PTHR46696:SF1">
    <property type="entry name" value="CYTOCHROME P450 YJIB-RELATED"/>
    <property type="match status" value="1"/>
</dbReference>
<dbReference type="PANTHER" id="PTHR46696">
    <property type="entry name" value="P450, PUTATIVE (EUROFUNG)-RELATED"/>
    <property type="match status" value="1"/>
</dbReference>
<dbReference type="RefSeq" id="WP_346099513.1">
    <property type="nucleotide sequence ID" value="NZ_BAAABY010000054.1"/>
</dbReference>
<keyword evidence="4" id="KW-1185">Reference proteome</keyword>
<proteinExistence type="inferred from homology"/>
<evidence type="ECO:0000256" key="1">
    <source>
        <dbReference type="ARBA" id="ARBA00010617"/>
    </source>
</evidence>
<dbReference type="SUPFAM" id="SSF48264">
    <property type="entry name" value="Cytochrome P450"/>
    <property type="match status" value="1"/>
</dbReference>
<dbReference type="InterPro" id="IPR017972">
    <property type="entry name" value="Cyt_P450_CS"/>
</dbReference>
<dbReference type="PROSITE" id="PS00086">
    <property type="entry name" value="CYTOCHROME_P450"/>
    <property type="match status" value="1"/>
</dbReference>
<keyword evidence="2" id="KW-0560">Oxidoreductase</keyword>
<dbReference type="Pfam" id="PF00067">
    <property type="entry name" value="p450"/>
    <property type="match status" value="1"/>
</dbReference>
<dbReference type="InterPro" id="IPR002397">
    <property type="entry name" value="Cyt_P450_B"/>
</dbReference>
<gene>
    <name evidence="3" type="ORF">GCM10010361_70060</name>
</gene>
<name>A0ABP3L747_9ACTN</name>
<dbReference type="EMBL" id="BAAABY010000054">
    <property type="protein sequence ID" value="GAA0494697.1"/>
    <property type="molecule type" value="Genomic_DNA"/>
</dbReference>
<reference evidence="4" key="1">
    <citation type="journal article" date="2019" name="Int. J. Syst. Evol. Microbiol.">
        <title>The Global Catalogue of Microorganisms (GCM) 10K type strain sequencing project: providing services to taxonomists for standard genome sequencing and annotation.</title>
        <authorList>
            <consortium name="The Broad Institute Genomics Platform"/>
            <consortium name="The Broad Institute Genome Sequencing Center for Infectious Disease"/>
            <person name="Wu L."/>
            <person name="Ma J."/>
        </authorList>
    </citation>
    <scope>NUCLEOTIDE SEQUENCE [LARGE SCALE GENOMIC DNA]</scope>
    <source>
        <strain evidence="4">JCM 4805</strain>
    </source>
</reference>
<comment type="similarity">
    <text evidence="1 2">Belongs to the cytochrome P450 family.</text>
</comment>
<keyword evidence="2" id="KW-0479">Metal-binding</keyword>
<evidence type="ECO:0000313" key="3">
    <source>
        <dbReference type="EMBL" id="GAA0494697.1"/>
    </source>
</evidence>
<keyword evidence="2" id="KW-0349">Heme</keyword>
<organism evidence="3 4">
    <name type="scientific">Streptomyces olivaceiscleroticus</name>
    <dbReference type="NCBI Taxonomy" id="68245"/>
    <lineage>
        <taxon>Bacteria</taxon>
        <taxon>Bacillati</taxon>
        <taxon>Actinomycetota</taxon>
        <taxon>Actinomycetes</taxon>
        <taxon>Kitasatosporales</taxon>
        <taxon>Streptomycetaceae</taxon>
        <taxon>Streptomyces</taxon>
    </lineage>
</organism>
<dbReference type="InterPro" id="IPR001128">
    <property type="entry name" value="Cyt_P450"/>
</dbReference>
<dbReference type="Proteomes" id="UP001500909">
    <property type="component" value="Unassembled WGS sequence"/>
</dbReference>
<keyword evidence="2" id="KW-0503">Monooxygenase</keyword>
<sequence length="406" mass="45088">MSTGTEAEVLAFPIRRTRPGVLPEQYARARAEGISRAQLPTGEPIWVITRYDYARAVLSDPNFSADKTRDDFPKLTPNGLDKLKYFAPFLVNLDGAAHRGARKAVLDAFTPQRVAELRPRIQEVADDVVDEFLSESERPTDLVARLAFPAAWKFQEQLLGIPVEVLATVRQHTRELLLCAGSEEEEVAAADRLHQHLTGVLRGKESHLGDDLVSQQIRCHRTEKGEVDHFELASLVQLLAVGSHNSIATMLSLGALALLTHPRQRAVLAAEPERMVGAVHEMLRYYSINDATPLRLCLEDVTIGGTLIRAGEGVAVPLLPPNRDPHLCPAADRLDLLRADRPRHIAFGSGPHRCLAYSLAPAQLELVLTTLLRRAPELRLAVEERELTYRYHSPQAFGPEELPVTW</sequence>
<protein>
    <submittedName>
        <fullName evidence="3">Cytochrome P450</fullName>
    </submittedName>
</protein>
<dbReference type="InterPro" id="IPR036396">
    <property type="entry name" value="Cyt_P450_sf"/>
</dbReference>
<dbReference type="PRINTS" id="PR00359">
    <property type="entry name" value="BP450"/>
</dbReference>